<evidence type="ECO:0000313" key="2">
    <source>
        <dbReference type="EMBL" id="SMG49524.1"/>
    </source>
</evidence>
<accession>A0A1X7L7T3</accession>
<dbReference type="OrthoDB" id="2352542at2"/>
<feature type="domain" description="DUF4825" evidence="1">
    <location>
        <begin position="38"/>
        <end position="136"/>
    </location>
</feature>
<protein>
    <recommendedName>
        <fullName evidence="1">DUF4825 domain-containing protein</fullName>
    </recommendedName>
</protein>
<proteinExistence type="predicted"/>
<keyword evidence="3" id="KW-1185">Reference proteome</keyword>
<dbReference type="Proteomes" id="UP000193834">
    <property type="component" value="Unassembled WGS sequence"/>
</dbReference>
<dbReference type="PROSITE" id="PS51257">
    <property type="entry name" value="PROKAR_LIPOPROTEIN"/>
    <property type="match status" value="1"/>
</dbReference>
<evidence type="ECO:0000313" key="3">
    <source>
        <dbReference type="Proteomes" id="UP000193834"/>
    </source>
</evidence>
<gene>
    <name evidence="2" type="ORF">SAMN06295960_3051</name>
</gene>
<dbReference type="STRING" id="1852522.SAMN06295960_3051"/>
<dbReference type="InterPro" id="IPR032250">
    <property type="entry name" value="DUF4825"/>
</dbReference>
<dbReference type="Pfam" id="PF16107">
    <property type="entry name" value="DUF4825"/>
    <property type="match status" value="1"/>
</dbReference>
<name>A0A1X7L7T3_9BACL</name>
<organism evidence="2 3">
    <name type="scientific">Paenibacillus aquistagni</name>
    <dbReference type="NCBI Taxonomy" id="1852522"/>
    <lineage>
        <taxon>Bacteria</taxon>
        <taxon>Bacillati</taxon>
        <taxon>Bacillota</taxon>
        <taxon>Bacilli</taxon>
        <taxon>Bacillales</taxon>
        <taxon>Paenibacillaceae</taxon>
        <taxon>Paenibacillus</taxon>
    </lineage>
</organism>
<dbReference type="RefSeq" id="WP_085495440.1">
    <property type="nucleotide sequence ID" value="NZ_FXAZ01000004.1"/>
</dbReference>
<dbReference type="AlphaFoldDB" id="A0A1X7L7T3"/>
<dbReference type="EMBL" id="FXAZ01000004">
    <property type="protein sequence ID" value="SMG49524.1"/>
    <property type="molecule type" value="Genomic_DNA"/>
</dbReference>
<sequence length="198" mass="22313">MTHTQARKTGILLLLLVFILFGCSLEPVRKQELQQPSLSSYKHSYIGDAGAVSQIMGFGLGTAYGQGIELKTSEEPYGLIMNIGLHQPSPESEQDYQTYWGRAAAPHTALSNAMLFLSMVDNAGWVTFRLQEAEQDQMRDITIEREPIERIIGMSLVQLPEDENELWKEIIRLLQLHRTAFDSYLASLEQQGEKDVSP</sequence>
<reference evidence="2 3" key="1">
    <citation type="submission" date="2017-04" db="EMBL/GenBank/DDBJ databases">
        <authorList>
            <person name="Afonso C.L."/>
            <person name="Miller P.J."/>
            <person name="Scott M.A."/>
            <person name="Spackman E."/>
            <person name="Goraichik I."/>
            <person name="Dimitrov K.M."/>
            <person name="Suarez D.L."/>
            <person name="Swayne D.E."/>
        </authorList>
    </citation>
    <scope>NUCLEOTIDE SEQUENCE [LARGE SCALE GENOMIC DNA]</scope>
    <source>
        <strain evidence="2 3">11</strain>
    </source>
</reference>
<evidence type="ECO:0000259" key="1">
    <source>
        <dbReference type="Pfam" id="PF16107"/>
    </source>
</evidence>